<comment type="caution">
    <text evidence="2">The sequence shown here is derived from an EMBL/GenBank/DDBJ whole genome shotgun (WGS) entry which is preliminary data.</text>
</comment>
<dbReference type="PANTHER" id="PTHR33383:SF1">
    <property type="entry name" value="MEMBRANE PROTEIN INSERTION EFFICIENCY FACTOR-RELATED"/>
    <property type="match status" value="1"/>
</dbReference>
<dbReference type="PANTHER" id="PTHR33383">
    <property type="entry name" value="MEMBRANE PROTEIN INSERTION EFFICIENCY FACTOR-RELATED"/>
    <property type="match status" value="1"/>
</dbReference>
<evidence type="ECO:0000313" key="3">
    <source>
        <dbReference type="Proteomes" id="UP000177165"/>
    </source>
</evidence>
<organism evidence="2 3">
    <name type="scientific">Candidatus Kerfeldbacteria bacterium RIFCSPHIGHO2_02_FULL_42_14</name>
    <dbReference type="NCBI Taxonomy" id="1798540"/>
    <lineage>
        <taxon>Bacteria</taxon>
        <taxon>Candidatus Kerfeldiibacteriota</taxon>
    </lineage>
</organism>
<dbReference type="SMART" id="SM01234">
    <property type="entry name" value="Haemolytic"/>
    <property type="match status" value="1"/>
</dbReference>
<dbReference type="NCBIfam" id="TIGR00278">
    <property type="entry name" value="membrane protein insertion efficiency factor YidD"/>
    <property type="match status" value="1"/>
</dbReference>
<keyword evidence="1" id="KW-1003">Cell membrane</keyword>
<dbReference type="AlphaFoldDB" id="A0A1G2APG6"/>
<dbReference type="InterPro" id="IPR002696">
    <property type="entry name" value="Membr_insert_effic_factor_YidD"/>
</dbReference>
<comment type="similarity">
    <text evidence="1">Belongs to the UPF0161 family.</text>
</comment>
<evidence type="ECO:0000256" key="1">
    <source>
        <dbReference type="HAMAP-Rule" id="MF_00386"/>
    </source>
</evidence>
<protein>
    <recommendedName>
        <fullName evidence="1">Putative membrane protein insertion efficiency factor</fullName>
    </recommendedName>
</protein>
<dbReference type="GO" id="GO:0005886">
    <property type="term" value="C:plasma membrane"/>
    <property type="evidence" value="ECO:0007669"/>
    <property type="project" value="UniProtKB-SubCell"/>
</dbReference>
<evidence type="ECO:0000313" key="2">
    <source>
        <dbReference type="EMBL" id="OGY78792.1"/>
    </source>
</evidence>
<comment type="function">
    <text evidence="1">Could be involved in insertion of integral membrane proteins into the membrane.</text>
</comment>
<dbReference type="EMBL" id="MHKB01000012">
    <property type="protein sequence ID" value="OGY78792.1"/>
    <property type="molecule type" value="Genomic_DNA"/>
</dbReference>
<reference evidence="2 3" key="1">
    <citation type="journal article" date="2016" name="Nat. Commun.">
        <title>Thousands of microbial genomes shed light on interconnected biogeochemical processes in an aquifer system.</title>
        <authorList>
            <person name="Anantharaman K."/>
            <person name="Brown C.T."/>
            <person name="Hug L.A."/>
            <person name="Sharon I."/>
            <person name="Castelle C.J."/>
            <person name="Probst A.J."/>
            <person name="Thomas B.C."/>
            <person name="Singh A."/>
            <person name="Wilkins M.J."/>
            <person name="Karaoz U."/>
            <person name="Brodie E.L."/>
            <person name="Williams K.H."/>
            <person name="Hubbard S.S."/>
            <person name="Banfield J.F."/>
        </authorList>
    </citation>
    <scope>NUCLEOTIDE SEQUENCE [LARGE SCALE GENOMIC DNA]</scope>
</reference>
<accession>A0A1G2APG6</accession>
<keyword evidence="1" id="KW-0472">Membrane</keyword>
<dbReference type="Pfam" id="PF01809">
    <property type="entry name" value="YidD"/>
    <property type="match status" value="1"/>
</dbReference>
<dbReference type="HAMAP" id="MF_00386">
    <property type="entry name" value="UPF0161_YidD"/>
    <property type="match status" value="1"/>
</dbReference>
<dbReference type="Proteomes" id="UP000177165">
    <property type="component" value="Unassembled WGS sequence"/>
</dbReference>
<name>A0A1G2APG6_9BACT</name>
<comment type="subcellular location">
    <subcellularLocation>
        <location evidence="1">Cell membrane</location>
        <topology evidence="1">Peripheral membrane protein</topology>
        <orientation evidence="1">Cytoplasmic side</orientation>
    </subcellularLocation>
</comment>
<dbReference type="STRING" id="1798540.A3B74_03315"/>
<sequence length="108" mass="12463">MVMLKKTILFFIRCYQYTLSPDHGMCASITPYGCVYSPTCSQYMYKAIERFGVLCGIAYGVRRVLRCHPFARGGYDPVPVNLLNEQTTANVAERRRKKIIQSKRLIFK</sequence>
<proteinExistence type="inferred from homology"/>
<gene>
    <name evidence="2" type="ORF">A3B74_03315</name>
</gene>